<keyword evidence="1" id="KW-0472">Membrane</keyword>
<dbReference type="AlphaFoldDB" id="A0A1V3G7I4"/>
<dbReference type="EMBL" id="MQMF01000002">
    <property type="protein sequence ID" value="OOE12394.1"/>
    <property type="molecule type" value="Genomic_DNA"/>
</dbReference>
<sequence>MMKGKISIISGLLIGLLISYFTLDYRGSSTSFLGVDGKVLNEITELDFSFINNAFLIIVITSGIIYFLLVKLEKSEQKHNKSRN</sequence>
<comment type="caution">
    <text evidence="2">The sequence shown here is derived from an EMBL/GenBank/DDBJ whole genome shotgun (WGS) entry which is preliminary data.</text>
</comment>
<keyword evidence="1" id="KW-1133">Transmembrane helix</keyword>
<organism evidence="2 3">
    <name type="scientific">Fictibacillus arsenicus</name>
    <dbReference type="NCBI Taxonomy" id="255247"/>
    <lineage>
        <taxon>Bacteria</taxon>
        <taxon>Bacillati</taxon>
        <taxon>Bacillota</taxon>
        <taxon>Bacilli</taxon>
        <taxon>Bacillales</taxon>
        <taxon>Fictibacillaceae</taxon>
        <taxon>Fictibacillus</taxon>
    </lineage>
</organism>
<protein>
    <submittedName>
        <fullName evidence="2">Uncharacterized protein</fullName>
    </submittedName>
</protein>
<accession>A0A1V3G7I4</accession>
<keyword evidence="1" id="KW-0812">Transmembrane</keyword>
<dbReference type="OrthoDB" id="9898553at2"/>
<evidence type="ECO:0000256" key="1">
    <source>
        <dbReference type="SAM" id="Phobius"/>
    </source>
</evidence>
<proteinExistence type="predicted"/>
<gene>
    <name evidence="2" type="ORF">UN64_09840</name>
</gene>
<reference evidence="2 3" key="1">
    <citation type="submission" date="2016-11" db="EMBL/GenBank/DDBJ databases">
        <authorList>
            <person name="Jaros S."/>
            <person name="Januszkiewicz K."/>
            <person name="Wedrychowicz H."/>
        </authorList>
    </citation>
    <scope>NUCLEOTIDE SEQUENCE [LARGE SCALE GENOMIC DNA]</scope>
    <source>
        <strain evidence="2 3">Con a/3</strain>
    </source>
</reference>
<dbReference type="Proteomes" id="UP000188597">
    <property type="component" value="Unassembled WGS sequence"/>
</dbReference>
<name>A0A1V3G7I4_9BACL</name>
<evidence type="ECO:0000313" key="2">
    <source>
        <dbReference type="EMBL" id="OOE12394.1"/>
    </source>
</evidence>
<dbReference type="RefSeq" id="WP_077362188.1">
    <property type="nucleotide sequence ID" value="NZ_MQMF01000002.1"/>
</dbReference>
<feature type="transmembrane region" description="Helical" evidence="1">
    <location>
        <begin position="50"/>
        <end position="69"/>
    </location>
</feature>
<evidence type="ECO:0000313" key="3">
    <source>
        <dbReference type="Proteomes" id="UP000188597"/>
    </source>
</evidence>